<proteinExistence type="inferred from homology"/>
<dbReference type="Pfam" id="PF16331">
    <property type="entry name" value="TolA_bind_tri"/>
    <property type="match status" value="1"/>
</dbReference>
<evidence type="ECO:0000313" key="5">
    <source>
        <dbReference type="EMBL" id="MFM2485144.1"/>
    </source>
</evidence>
<protein>
    <recommendedName>
        <fullName evidence="1">Cell division coordinator CpoB</fullName>
    </recommendedName>
</protein>
<gene>
    <name evidence="5" type="primary">ybgF</name>
    <name evidence="1" type="synonym">cpoB</name>
    <name evidence="5" type="ORF">ABUE30_08700</name>
</gene>
<dbReference type="RefSeq" id="WP_408623362.1">
    <property type="nucleotide sequence ID" value="NZ_JBEQCT010000003.1"/>
</dbReference>
<dbReference type="Pfam" id="PF13174">
    <property type="entry name" value="TPR_6"/>
    <property type="match status" value="1"/>
</dbReference>
<dbReference type="InterPro" id="IPR034706">
    <property type="entry name" value="CpoB"/>
</dbReference>
<evidence type="ECO:0000256" key="2">
    <source>
        <dbReference type="PROSITE-ProRule" id="PRU00339"/>
    </source>
</evidence>
<dbReference type="InterPro" id="IPR032519">
    <property type="entry name" value="YbgF_tri"/>
</dbReference>
<keyword evidence="6" id="KW-1185">Reference proteome</keyword>
<feature type="signal peptide" evidence="1">
    <location>
        <begin position="1"/>
        <end position="22"/>
    </location>
</feature>
<feature type="chain" id="PRO_5044901767" description="Cell division coordinator CpoB" evidence="1">
    <location>
        <begin position="23"/>
        <end position="284"/>
    </location>
</feature>
<keyword evidence="2" id="KW-0802">TPR repeat</keyword>
<keyword evidence="1" id="KW-0131">Cell cycle</keyword>
<keyword evidence="1" id="KW-0132">Cell division</keyword>
<sequence precursor="true">MKPIKLSAAAIVAALLPNLSYADVPVTNLSTQSTVTSITAPSSADNSSASQAKSDALTVASFETNSNLTPEQRVKRLEQMFIARGQSQIKLRQQVNQLSDQVAQLNGTIEQQQHQIDQMTQRERDIYQEMDRRFAQLKASQASDSSQASNANSGPVTSGKGEADYEKAVQLVLQDRKFDQAISAFGLFLKQYPQSPYVPNAHYWLGQLQYTQGQQDQAIQEFSVVVNQYPKSNKVPESLLKLGQIALQKNQNAKATDYFNQVVKNYPQSSAADLAKAQLKTVKK</sequence>
<dbReference type="NCBIfam" id="TIGR02795">
    <property type="entry name" value="tol_pal_ybgF"/>
    <property type="match status" value="1"/>
</dbReference>
<feature type="region of interest" description="Disordered" evidence="3">
    <location>
        <begin position="137"/>
        <end position="161"/>
    </location>
</feature>
<keyword evidence="1" id="KW-0574">Periplasm</keyword>
<dbReference type="PROSITE" id="PS50005">
    <property type="entry name" value="TPR"/>
    <property type="match status" value="2"/>
</dbReference>
<accession>A0ABW9G6Z7</accession>
<feature type="repeat" description="TPR" evidence="2">
    <location>
        <begin position="236"/>
        <end position="269"/>
    </location>
</feature>
<evidence type="ECO:0000256" key="1">
    <source>
        <dbReference type="HAMAP-Rule" id="MF_02066"/>
    </source>
</evidence>
<dbReference type="Gene3D" id="1.25.40.10">
    <property type="entry name" value="Tetratricopeptide repeat domain"/>
    <property type="match status" value="1"/>
</dbReference>
<dbReference type="SMART" id="SM00028">
    <property type="entry name" value="TPR"/>
    <property type="match status" value="2"/>
</dbReference>
<comment type="caution">
    <text evidence="5">The sequence shown here is derived from an EMBL/GenBank/DDBJ whole genome shotgun (WGS) entry which is preliminary data.</text>
</comment>
<dbReference type="InterPro" id="IPR011990">
    <property type="entry name" value="TPR-like_helical_dom_sf"/>
</dbReference>
<evidence type="ECO:0000259" key="4">
    <source>
        <dbReference type="Pfam" id="PF16331"/>
    </source>
</evidence>
<comment type="function">
    <text evidence="1">Mediates coordination of peptidoglycan synthesis and outer membrane constriction during cell division.</text>
</comment>
<keyword evidence="1" id="KW-0732">Signal</keyword>
<feature type="coiled-coil region" evidence="1">
    <location>
        <begin position="88"/>
        <end position="129"/>
    </location>
</feature>
<dbReference type="InterPro" id="IPR019734">
    <property type="entry name" value="TPR_rpt"/>
</dbReference>
<dbReference type="EMBL" id="JBEQCT010000003">
    <property type="protein sequence ID" value="MFM2485144.1"/>
    <property type="molecule type" value="Genomic_DNA"/>
</dbReference>
<reference evidence="5 6" key="1">
    <citation type="journal article" date="2013" name="Int. J. Syst. Evol. Microbiol.">
        <title>Celerinatantimonas yamalensis sp. nov., a cold-adapted diazotrophic bacterium from a cold permafrost brine.</title>
        <authorList>
            <person name="Shcherbakova V."/>
            <person name="Chuvilskaya N."/>
            <person name="Rivkina E."/>
            <person name="Demidov N."/>
            <person name="Uchaeva V."/>
            <person name="Suetin S."/>
            <person name="Suzina N."/>
            <person name="Gilichinsky D."/>
        </authorList>
    </citation>
    <scope>NUCLEOTIDE SEQUENCE [LARGE SCALE GENOMIC DNA]</scope>
    <source>
        <strain evidence="5 6">C7</strain>
    </source>
</reference>
<comment type="similarity">
    <text evidence="1">Belongs to the CpoB family.</text>
</comment>
<dbReference type="HAMAP" id="MF_02066">
    <property type="entry name" value="CpoB"/>
    <property type="match status" value="1"/>
</dbReference>
<dbReference type="Pfam" id="PF13432">
    <property type="entry name" value="TPR_16"/>
    <property type="match status" value="1"/>
</dbReference>
<evidence type="ECO:0000256" key="3">
    <source>
        <dbReference type="SAM" id="MobiDB-lite"/>
    </source>
</evidence>
<keyword evidence="1" id="KW-0175">Coiled coil</keyword>
<dbReference type="Proteomes" id="UP001629953">
    <property type="component" value="Unassembled WGS sequence"/>
</dbReference>
<organism evidence="5 6">
    <name type="scientific">Celerinatantimonas yamalensis</name>
    <dbReference type="NCBI Taxonomy" id="559956"/>
    <lineage>
        <taxon>Bacteria</taxon>
        <taxon>Pseudomonadati</taxon>
        <taxon>Pseudomonadota</taxon>
        <taxon>Gammaproteobacteria</taxon>
        <taxon>Celerinatantimonadaceae</taxon>
        <taxon>Celerinatantimonas</taxon>
    </lineage>
</organism>
<evidence type="ECO:0000313" key="6">
    <source>
        <dbReference type="Proteomes" id="UP001629953"/>
    </source>
</evidence>
<feature type="compositionally biased region" description="Low complexity" evidence="3">
    <location>
        <begin position="139"/>
        <end position="153"/>
    </location>
</feature>
<dbReference type="InterPro" id="IPR014162">
    <property type="entry name" value="CpoB_C"/>
</dbReference>
<feature type="domain" description="YbgF trimerisation" evidence="4">
    <location>
        <begin position="71"/>
        <end position="142"/>
    </location>
</feature>
<dbReference type="Gene3D" id="1.20.5.110">
    <property type="match status" value="1"/>
</dbReference>
<feature type="repeat" description="TPR" evidence="2">
    <location>
        <begin position="199"/>
        <end position="232"/>
    </location>
</feature>
<comment type="subcellular location">
    <subcellularLocation>
        <location evidence="1">Periplasm</location>
    </subcellularLocation>
</comment>
<dbReference type="SUPFAM" id="SSF48452">
    <property type="entry name" value="TPR-like"/>
    <property type="match status" value="1"/>
</dbReference>
<name>A0ABW9G6Z7_9GAMM</name>